<dbReference type="HOGENOM" id="CLU_164900_0_0_1"/>
<accession>A0A0C9X022</accession>
<proteinExistence type="predicted"/>
<dbReference type="Proteomes" id="UP000054477">
    <property type="component" value="Unassembled WGS sequence"/>
</dbReference>
<reference evidence="2" key="2">
    <citation type="submission" date="2015-01" db="EMBL/GenBank/DDBJ databases">
        <title>Evolutionary Origins and Diversification of the Mycorrhizal Mutualists.</title>
        <authorList>
            <consortium name="DOE Joint Genome Institute"/>
            <consortium name="Mycorrhizal Genomics Consortium"/>
            <person name="Kohler A."/>
            <person name="Kuo A."/>
            <person name="Nagy L.G."/>
            <person name="Floudas D."/>
            <person name="Copeland A."/>
            <person name="Barry K.W."/>
            <person name="Cichocki N."/>
            <person name="Veneault-Fourrey C."/>
            <person name="LaButti K."/>
            <person name="Lindquist E.A."/>
            <person name="Lipzen A."/>
            <person name="Lundell T."/>
            <person name="Morin E."/>
            <person name="Murat C."/>
            <person name="Riley R."/>
            <person name="Ohm R."/>
            <person name="Sun H."/>
            <person name="Tunlid A."/>
            <person name="Henrissat B."/>
            <person name="Grigoriev I.V."/>
            <person name="Hibbett D.S."/>
            <person name="Martin F."/>
        </authorList>
    </citation>
    <scope>NUCLEOTIDE SEQUENCE [LARGE SCALE GENOMIC DNA]</scope>
    <source>
        <strain evidence="2">LaAM-08-1</strain>
    </source>
</reference>
<gene>
    <name evidence="1" type="ORF">K443DRAFT_680748</name>
</gene>
<keyword evidence="2" id="KW-1185">Reference proteome</keyword>
<evidence type="ECO:0000313" key="1">
    <source>
        <dbReference type="EMBL" id="KIJ98460.1"/>
    </source>
</evidence>
<feature type="non-terminal residue" evidence="1">
    <location>
        <position position="87"/>
    </location>
</feature>
<name>A0A0C9X022_9AGAR</name>
<sequence length="87" mass="10026">MTFTIISETWRRQSPSKFTISGLRQGLVKDDNVDDTSCGIRLLSMRTTLVKSWGRDALLTVQEHPRLPNRLKLTVSRRRLPIPTPKH</sequence>
<organism evidence="1 2">
    <name type="scientific">Laccaria amethystina LaAM-08-1</name>
    <dbReference type="NCBI Taxonomy" id="1095629"/>
    <lineage>
        <taxon>Eukaryota</taxon>
        <taxon>Fungi</taxon>
        <taxon>Dikarya</taxon>
        <taxon>Basidiomycota</taxon>
        <taxon>Agaricomycotina</taxon>
        <taxon>Agaricomycetes</taxon>
        <taxon>Agaricomycetidae</taxon>
        <taxon>Agaricales</taxon>
        <taxon>Agaricineae</taxon>
        <taxon>Hydnangiaceae</taxon>
        <taxon>Laccaria</taxon>
    </lineage>
</organism>
<protein>
    <submittedName>
        <fullName evidence="1">Uncharacterized protein</fullName>
    </submittedName>
</protein>
<dbReference type="AlphaFoldDB" id="A0A0C9X022"/>
<reference evidence="1 2" key="1">
    <citation type="submission" date="2014-04" db="EMBL/GenBank/DDBJ databases">
        <authorList>
            <consortium name="DOE Joint Genome Institute"/>
            <person name="Kuo A."/>
            <person name="Kohler A."/>
            <person name="Nagy L.G."/>
            <person name="Floudas D."/>
            <person name="Copeland A."/>
            <person name="Barry K.W."/>
            <person name="Cichocki N."/>
            <person name="Veneault-Fourrey C."/>
            <person name="LaButti K."/>
            <person name="Lindquist E.A."/>
            <person name="Lipzen A."/>
            <person name="Lundell T."/>
            <person name="Morin E."/>
            <person name="Murat C."/>
            <person name="Sun H."/>
            <person name="Tunlid A."/>
            <person name="Henrissat B."/>
            <person name="Grigoriev I.V."/>
            <person name="Hibbett D.S."/>
            <person name="Martin F."/>
            <person name="Nordberg H.P."/>
            <person name="Cantor M.N."/>
            <person name="Hua S.X."/>
        </authorList>
    </citation>
    <scope>NUCLEOTIDE SEQUENCE [LARGE SCALE GENOMIC DNA]</scope>
    <source>
        <strain evidence="1 2">LaAM-08-1</strain>
    </source>
</reference>
<dbReference type="EMBL" id="KN838668">
    <property type="protein sequence ID" value="KIJ98460.1"/>
    <property type="molecule type" value="Genomic_DNA"/>
</dbReference>
<evidence type="ECO:0000313" key="2">
    <source>
        <dbReference type="Proteomes" id="UP000054477"/>
    </source>
</evidence>